<dbReference type="Pfam" id="PF22668">
    <property type="entry name" value="DUF7009"/>
    <property type="match status" value="1"/>
</dbReference>
<dbReference type="EMBL" id="JBHTHU010000005">
    <property type="protein sequence ID" value="MFD0750017.1"/>
    <property type="molecule type" value="Genomic_DNA"/>
</dbReference>
<sequence length="116" mass="13369">MKIRIKGNSIRYRLSKTDVERFIKTGYLEEIVDFGNQKLIYALKIHQELTVTASFEQNKIIVHLSQLMATEWETTDKIGFSGVDNKLSLLIEKDFQCLDNTIEDQADNYPNPALVC</sequence>
<name>A0ABW2YUK4_9SPHI</name>
<dbReference type="Proteomes" id="UP001596958">
    <property type="component" value="Unassembled WGS sequence"/>
</dbReference>
<accession>A0ABW2YUK4</accession>
<dbReference type="InterPro" id="IPR053825">
    <property type="entry name" value="DUF7009"/>
</dbReference>
<organism evidence="1 2">
    <name type="scientific">Mucilaginibacter calamicampi</name>
    <dbReference type="NCBI Taxonomy" id="1302352"/>
    <lineage>
        <taxon>Bacteria</taxon>
        <taxon>Pseudomonadati</taxon>
        <taxon>Bacteroidota</taxon>
        <taxon>Sphingobacteriia</taxon>
        <taxon>Sphingobacteriales</taxon>
        <taxon>Sphingobacteriaceae</taxon>
        <taxon>Mucilaginibacter</taxon>
    </lineage>
</organism>
<protein>
    <submittedName>
        <fullName evidence="1">DUF7009 family protein</fullName>
    </submittedName>
</protein>
<evidence type="ECO:0000313" key="2">
    <source>
        <dbReference type="Proteomes" id="UP001596958"/>
    </source>
</evidence>
<reference evidence="2" key="1">
    <citation type="journal article" date="2019" name="Int. J. Syst. Evol. Microbiol.">
        <title>The Global Catalogue of Microorganisms (GCM) 10K type strain sequencing project: providing services to taxonomists for standard genome sequencing and annotation.</title>
        <authorList>
            <consortium name="The Broad Institute Genomics Platform"/>
            <consortium name="The Broad Institute Genome Sequencing Center for Infectious Disease"/>
            <person name="Wu L."/>
            <person name="Ma J."/>
        </authorList>
    </citation>
    <scope>NUCLEOTIDE SEQUENCE [LARGE SCALE GENOMIC DNA]</scope>
    <source>
        <strain evidence="2">CCUG 63418</strain>
    </source>
</reference>
<evidence type="ECO:0000313" key="1">
    <source>
        <dbReference type="EMBL" id="MFD0750017.1"/>
    </source>
</evidence>
<keyword evidence="2" id="KW-1185">Reference proteome</keyword>
<dbReference type="RefSeq" id="WP_377098893.1">
    <property type="nucleotide sequence ID" value="NZ_JBHTHU010000005.1"/>
</dbReference>
<proteinExistence type="predicted"/>
<comment type="caution">
    <text evidence="1">The sequence shown here is derived from an EMBL/GenBank/DDBJ whole genome shotgun (WGS) entry which is preliminary data.</text>
</comment>
<gene>
    <name evidence="1" type="ORF">ACFQZS_07680</name>
</gene>